<protein>
    <submittedName>
        <fullName evidence="2">Uncharacterized protein</fullName>
    </submittedName>
</protein>
<organism evidence="2 3">
    <name type="scientific">Desulfitobacterium dichloroeliminans (strain LMG P-21439 / DCA1)</name>
    <dbReference type="NCBI Taxonomy" id="871963"/>
    <lineage>
        <taxon>Bacteria</taxon>
        <taxon>Bacillati</taxon>
        <taxon>Bacillota</taxon>
        <taxon>Clostridia</taxon>
        <taxon>Eubacteriales</taxon>
        <taxon>Desulfitobacteriaceae</taxon>
        <taxon>Desulfitobacterium</taxon>
    </lineage>
</organism>
<dbReference type="HOGENOM" id="CLU_2842619_0_0_9"/>
<keyword evidence="1" id="KW-0175">Coiled coil</keyword>
<dbReference type="Proteomes" id="UP000010797">
    <property type="component" value="Chromosome"/>
</dbReference>
<sequence>MMMPRNDGNKKQNEDLKKIELTLNNIQKNEQFLAENAEELTPHQLKDVRKHLDSKKKFLAETDGTIKY</sequence>
<dbReference type="KEGG" id="ddl:Desdi_2263"/>
<proteinExistence type="predicted"/>
<gene>
    <name evidence="2" type="ordered locus">Desdi_2263</name>
</gene>
<dbReference type="STRING" id="871963.Desdi_2263"/>
<dbReference type="EMBL" id="CP003344">
    <property type="protein sequence ID" value="AGA69693.1"/>
    <property type="molecule type" value="Genomic_DNA"/>
</dbReference>
<keyword evidence="3" id="KW-1185">Reference proteome</keyword>
<reference evidence="3" key="1">
    <citation type="submission" date="2012-02" db="EMBL/GenBank/DDBJ databases">
        <title>Complete sequence of Desulfitobacterium dichloroeliminans LMG P-21439.</title>
        <authorList>
            <person name="Lucas S."/>
            <person name="Han J."/>
            <person name="Lapidus A."/>
            <person name="Cheng J.-F."/>
            <person name="Goodwin L."/>
            <person name="Pitluck S."/>
            <person name="Peters L."/>
            <person name="Ovchinnikova G."/>
            <person name="Teshima H."/>
            <person name="Detter J.C."/>
            <person name="Han C."/>
            <person name="Tapia R."/>
            <person name="Land M."/>
            <person name="Hauser L."/>
            <person name="Kyrpides N."/>
            <person name="Ivanova N."/>
            <person name="Pagani I."/>
            <person name="Kruse T."/>
            <person name="de Vos W.M."/>
            <person name="Boon N."/>
            <person name="Smidt H."/>
            <person name="Woyke T."/>
        </authorList>
    </citation>
    <scope>NUCLEOTIDE SEQUENCE [LARGE SCALE GENOMIC DNA]</scope>
    <source>
        <strain evidence="3">LMG P-21439 / DCA1</strain>
    </source>
</reference>
<dbReference type="eggNOG" id="ENOG50347Q7">
    <property type="taxonomic scope" value="Bacteria"/>
</dbReference>
<feature type="coiled-coil region" evidence="1">
    <location>
        <begin position="9"/>
        <end position="36"/>
    </location>
</feature>
<name>L0F9S1_DESDL</name>
<evidence type="ECO:0000313" key="2">
    <source>
        <dbReference type="EMBL" id="AGA69693.1"/>
    </source>
</evidence>
<evidence type="ECO:0000313" key="3">
    <source>
        <dbReference type="Proteomes" id="UP000010797"/>
    </source>
</evidence>
<dbReference type="AlphaFoldDB" id="L0F9S1"/>
<accession>L0F9S1</accession>
<evidence type="ECO:0000256" key="1">
    <source>
        <dbReference type="SAM" id="Coils"/>
    </source>
</evidence>